<evidence type="ECO:0000259" key="3">
    <source>
        <dbReference type="PROSITE" id="PS50977"/>
    </source>
</evidence>
<sequence>MTGGRPRSAGGRRPGETLTRDAILEAAMESFTAQGYSATTVRGVARAAGVDPALVIHFFGTKDGLFDAAVRIRDIPLRGLSEAVEGDPGLLGERLVRRYLSIWEDPEAAPLLYAILKAAATSEAAAELLRHFMTEEILVPIAKRLGIDHAETRATLAGSQLIGLALMRYILKVDAIAGVPAETIVRAVGPTVQRYLTGDLTLT</sequence>
<keyword evidence="1 2" id="KW-0238">DNA-binding</keyword>
<name>A0A367FPF8_9ACTN</name>
<dbReference type="Gene3D" id="1.10.10.60">
    <property type="entry name" value="Homeodomain-like"/>
    <property type="match status" value="1"/>
</dbReference>
<organism evidence="4 5">
    <name type="scientific">Sphaerisporangium album</name>
    <dbReference type="NCBI Taxonomy" id="509200"/>
    <lineage>
        <taxon>Bacteria</taxon>
        <taxon>Bacillati</taxon>
        <taxon>Actinomycetota</taxon>
        <taxon>Actinomycetes</taxon>
        <taxon>Streptosporangiales</taxon>
        <taxon>Streptosporangiaceae</taxon>
        <taxon>Sphaerisporangium</taxon>
    </lineage>
</organism>
<proteinExistence type="predicted"/>
<dbReference type="AlphaFoldDB" id="A0A367FPF8"/>
<dbReference type="PANTHER" id="PTHR30055">
    <property type="entry name" value="HTH-TYPE TRANSCRIPTIONAL REGULATOR RUTR"/>
    <property type="match status" value="1"/>
</dbReference>
<dbReference type="PRINTS" id="PR00455">
    <property type="entry name" value="HTHTETR"/>
</dbReference>
<protein>
    <submittedName>
        <fullName evidence="4">TetR/AcrR family transcriptional regulator</fullName>
    </submittedName>
</protein>
<dbReference type="Pfam" id="PF17920">
    <property type="entry name" value="TetR_C_16"/>
    <property type="match status" value="1"/>
</dbReference>
<accession>A0A367FPF8</accession>
<dbReference type="InterPro" id="IPR050109">
    <property type="entry name" value="HTH-type_TetR-like_transc_reg"/>
</dbReference>
<evidence type="ECO:0000256" key="2">
    <source>
        <dbReference type="PROSITE-ProRule" id="PRU00335"/>
    </source>
</evidence>
<dbReference type="InterPro" id="IPR041678">
    <property type="entry name" value="TetR_C_16"/>
</dbReference>
<gene>
    <name evidence="4" type="ORF">DQ384_08495</name>
</gene>
<dbReference type="OrthoDB" id="3210235at2"/>
<dbReference type="Gene3D" id="1.10.357.10">
    <property type="entry name" value="Tetracycline Repressor, domain 2"/>
    <property type="match status" value="1"/>
</dbReference>
<dbReference type="GO" id="GO:0000976">
    <property type="term" value="F:transcription cis-regulatory region binding"/>
    <property type="evidence" value="ECO:0007669"/>
    <property type="project" value="TreeGrafter"/>
</dbReference>
<feature type="domain" description="HTH tetR-type" evidence="3">
    <location>
        <begin position="17"/>
        <end position="77"/>
    </location>
</feature>
<evidence type="ECO:0000313" key="5">
    <source>
        <dbReference type="Proteomes" id="UP000253094"/>
    </source>
</evidence>
<feature type="DNA-binding region" description="H-T-H motif" evidence="2">
    <location>
        <begin position="40"/>
        <end position="59"/>
    </location>
</feature>
<dbReference type="PANTHER" id="PTHR30055:SF235">
    <property type="entry name" value="TRANSCRIPTIONAL REGULATORY PROTEIN"/>
    <property type="match status" value="1"/>
</dbReference>
<dbReference type="InterPro" id="IPR036271">
    <property type="entry name" value="Tet_transcr_reg_TetR-rel_C_sf"/>
</dbReference>
<dbReference type="EMBL" id="QOIL01000004">
    <property type="protein sequence ID" value="RCG31597.1"/>
    <property type="molecule type" value="Genomic_DNA"/>
</dbReference>
<comment type="caution">
    <text evidence="4">The sequence shown here is derived from an EMBL/GenBank/DDBJ whole genome shotgun (WGS) entry which is preliminary data.</text>
</comment>
<evidence type="ECO:0000256" key="1">
    <source>
        <dbReference type="ARBA" id="ARBA00023125"/>
    </source>
</evidence>
<dbReference type="InterPro" id="IPR009057">
    <property type="entry name" value="Homeodomain-like_sf"/>
</dbReference>
<reference evidence="4 5" key="1">
    <citation type="submission" date="2018-06" db="EMBL/GenBank/DDBJ databases">
        <title>Sphaerisporangium craniellae sp. nov., isolated from a marine sponge in the South China Sea.</title>
        <authorList>
            <person name="Li L."/>
        </authorList>
    </citation>
    <scope>NUCLEOTIDE SEQUENCE [LARGE SCALE GENOMIC DNA]</scope>
    <source>
        <strain evidence="4 5">CCTCC AA 208026</strain>
    </source>
</reference>
<evidence type="ECO:0000313" key="4">
    <source>
        <dbReference type="EMBL" id="RCG31597.1"/>
    </source>
</evidence>
<dbReference type="SUPFAM" id="SSF48498">
    <property type="entry name" value="Tetracyclin repressor-like, C-terminal domain"/>
    <property type="match status" value="1"/>
</dbReference>
<dbReference type="GO" id="GO:0003700">
    <property type="term" value="F:DNA-binding transcription factor activity"/>
    <property type="evidence" value="ECO:0007669"/>
    <property type="project" value="TreeGrafter"/>
</dbReference>
<dbReference type="InterPro" id="IPR001647">
    <property type="entry name" value="HTH_TetR"/>
</dbReference>
<dbReference type="RefSeq" id="WP_114028167.1">
    <property type="nucleotide sequence ID" value="NZ_QOIL01000004.1"/>
</dbReference>
<dbReference type="PROSITE" id="PS50977">
    <property type="entry name" value="HTH_TETR_2"/>
    <property type="match status" value="1"/>
</dbReference>
<keyword evidence="5" id="KW-1185">Reference proteome</keyword>
<dbReference type="Proteomes" id="UP000253094">
    <property type="component" value="Unassembled WGS sequence"/>
</dbReference>
<dbReference type="Pfam" id="PF00440">
    <property type="entry name" value="TetR_N"/>
    <property type="match status" value="1"/>
</dbReference>
<dbReference type="SUPFAM" id="SSF46689">
    <property type="entry name" value="Homeodomain-like"/>
    <property type="match status" value="1"/>
</dbReference>